<reference evidence="1" key="1">
    <citation type="submission" date="2022-01" db="EMBL/GenBank/DDBJ databases">
        <title>Microbacterium eymi and Microbacterium rhizovicinus sp. nov., isolated from the rhizospheric soil of Elymus tsukushiensis, a plant native to the Dokdo Islands, Republic of Korea.</title>
        <authorList>
            <person name="Hwang Y.J."/>
        </authorList>
    </citation>
    <scope>NUCLEOTIDE SEQUENCE</scope>
    <source>
        <strain evidence="1">KUDC0405</strain>
    </source>
</reference>
<keyword evidence="2" id="KW-1185">Reference proteome</keyword>
<name>A0ABY5NMJ2_9MICO</name>
<accession>A0ABY5NMJ2</accession>
<proteinExistence type="predicted"/>
<sequence length="65" mass="6792">MRGDVAVYVNSLTATTADGHSYTLGADTPPPKDGIAPSLVRVTLGLVGARADQISYSNTDQRLSE</sequence>
<protein>
    <submittedName>
        <fullName evidence="1">Uncharacterized protein</fullName>
    </submittedName>
</protein>
<gene>
    <name evidence="1" type="ORF">L2X98_25615</name>
</gene>
<evidence type="ECO:0000313" key="2">
    <source>
        <dbReference type="Proteomes" id="UP001054811"/>
    </source>
</evidence>
<evidence type="ECO:0000313" key="1">
    <source>
        <dbReference type="EMBL" id="UUT36331.1"/>
    </source>
</evidence>
<organism evidence="1 2">
    <name type="scientific">Microbacterium elymi</name>
    <dbReference type="NCBI Taxonomy" id="2909587"/>
    <lineage>
        <taxon>Bacteria</taxon>
        <taxon>Bacillati</taxon>
        <taxon>Actinomycetota</taxon>
        <taxon>Actinomycetes</taxon>
        <taxon>Micrococcales</taxon>
        <taxon>Microbacteriaceae</taxon>
        <taxon>Microbacterium</taxon>
    </lineage>
</organism>
<dbReference type="Proteomes" id="UP001054811">
    <property type="component" value="Chromosome"/>
</dbReference>
<dbReference type="EMBL" id="CP091139">
    <property type="protein sequence ID" value="UUT36331.1"/>
    <property type="molecule type" value="Genomic_DNA"/>
</dbReference>
<dbReference type="RefSeq" id="WP_259612987.1">
    <property type="nucleotide sequence ID" value="NZ_CP091139.2"/>
</dbReference>